<dbReference type="RefSeq" id="XP_028467289.1">
    <property type="nucleotide sequence ID" value="XM_028614048.1"/>
</dbReference>
<name>A0A3N2PY69_SODAK</name>
<sequence length="200" mass="22087">MFPSLSYVFSPTYHLKAFQGYMLCYLMLWYDTACHVEWTQWSTCLGSLTLPLLLSPITLSQHIASRPEKKGDFPKGDQAPPCPHLHAHVTITGGITSPGASICRRERGRDRSQENNDNHVLSPSHLLTFSPSHLLTFSPSHLLTFSHTFRGTPVRLHASLAAGAWLVVNSTPIPIPIPILIPSSPSTTTSVPWSLLPLDE</sequence>
<protein>
    <submittedName>
        <fullName evidence="1">Uncharacterized protein</fullName>
    </submittedName>
</protein>
<evidence type="ECO:0000313" key="1">
    <source>
        <dbReference type="EMBL" id="ROT39483.1"/>
    </source>
</evidence>
<dbReference type="Proteomes" id="UP000272025">
    <property type="component" value="Unassembled WGS sequence"/>
</dbReference>
<dbReference type="GeneID" id="39582526"/>
<reference evidence="1 2" key="1">
    <citation type="journal article" date="2018" name="Mol. Ecol.">
        <title>The obligate alkalophilic soda-lake fungus Sodiomyces alkalinus has shifted to a protein diet.</title>
        <authorList>
            <person name="Grum-Grzhimaylo A.A."/>
            <person name="Falkoski D.L."/>
            <person name="van den Heuvel J."/>
            <person name="Valero-Jimenez C.A."/>
            <person name="Min B."/>
            <person name="Choi I.G."/>
            <person name="Lipzen A."/>
            <person name="Daum C.G."/>
            <person name="Aanen D.K."/>
            <person name="Tsang A."/>
            <person name="Henrissat B."/>
            <person name="Bilanenko E.N."/>
            <person name="de Vries R.P."/>
            <person name="van Kan J.A.L."/>
            <person name="Grigoriev I.V."/>
            <person name="Debets A.J.M."/>
        </authorList>
    </citation>
    <scope>NUCLEOTIDE SEQUENCE [LARGE SCALE GENOMIC DNA]</scope>
    <source>
        <strain evidence="1 2">F11</strain>
    </source>
</reference>
<organism evidence="1 2">
    <name type="scientific">Sodiomyces alkalinus (strain CBS 110278 / VKM F-3762 / F11)</name>
    <name type="common">Alkaliphilic filamentous fungus</name>
    <dbReference type="NCBI Taxonomy" id="1314773"/>
    <lineage>
        <taxon>Eukaryota</taxon>
        <taxon>Fungi</taxon>
        <taxon>Dikarya</taxon>
        <taxon>Ascomycota</taxon>
        <taxon>Pezizomycotina</taxon>
        <taxon>Sordariomycetes</taxon>
        <taxon>Hypocreomycetidae</taxon>
        <taxon>Glomerellales</taxon>
        <taxon>Plectosphaerellaceae</taxon>
        <taxon>Sodiomyces</taxon>
    </lineage>
</organism>
<dbReference type="AlphaFoldDB" id="A0A3N2PY69"/>
<accession>A0A3N2PY69</accession>
<evidence type="ECO:0000313" key="2">
    <source>
        <dbReference type="Proteomes" id="UP000272025"/>
    </source>
</evidence>
<dbReference type="EMBL" id="ML119053">
    <property type="protein sequence ID" value="ROT39483.1"/>
    <property type="molecule type" value="Genomic_DNA"/>
</dbReference>
<gene>
    <name evidence="1" type="ORF">SODALDRAFT_357887</name>
</gene>
<proteinExistence type="predicted"/>
<keyword evidence="2" id="KW-1185">Reference proteome</keyword>